<dbReference type="SUPFAM" id="SSF56112">
    <property type="entry name" value="Protein kinase-like (PK-like)"/>
    <property type="match status" value="1"/>
</dbReference>
<evidence type="ECO:0000256" key="13">
    <source>
        <dbReference type="ARBA" id="ARBA00023157"/>
    </source>
</evidence>
<dbReference type="GO" id="GO:0048544">
    <property type="term" value="P:recognition of pollen"/>
    <property type="evidence" value="ECO:0007669"/>
    <property type="project" value="InterPro"/>
</dbReference>
<dbReference type="FunFam" id="1.10.510.10:FF:000060">
    <property type="entry name" value="G-type lectin S-receptor-like serine/threonine-protein kinase"/>
    <property type="match status" value="1"/>
</dbReference>
<proteinExistence type="inferred from homology"/>
<evidence type="ECO:0000256" key="17">
    <source>
        <dbReference type="ARBA" id="ARBA00048679"/>
    </source>
</evidence>
<dbReference type="InterPro" id="IPR003609">
    <property type="entry name" value="Pan_app"/>
</dbReference>
<dbReference type="GO" id="GO:0005524">
    <property type="term" value="F:ATP binding"/>
    <property type="evidence" value="ECO:0007669"/>
    <property type="project" value="UniProtKB-KW"/>
</dbReference>
<comment type="caution">
    <text evidence="27">The sequence shown here is derived from an EMBL/GenBank/DDBJ whole genome shotgun (WGS) entry which is preliminary data.</text>
</comment>
<evidence type="ECO:0000256" key="11">
    <source>
        <dbReference type="ARBA" id="ARBA00022989"/>
    </source>
</evidence>
<dbReference type="PROSITE" id="PS50927">
    <property type="entry name" value="BULB_LECTIN"/>
    <property type="match status" value="1"/>
</dbReference>
<feature type="region of interest" description="Disordered" evidence="20">
    <location>
        <begin position="441"/>
        <end position="462"/>
    </location>
</feature>
<dbReference type="Gene3D" id="2.90.10.10">
    <property type="entry name" value="Bulb-type lectin domain"/>
    <property type="match status" value="1"/>
</dbReference>
<evidence type="ECO:0000256" key="21">
    <source>
        <dbReference type="SAM" id="Phobius"/>
    </source>
</evidence>
<dbReference type="InterPro" id="IPR011009">
    <property type="entry name" value="Kinase-like_dom_sf"/>
</dbReference>
<dbReference type="SUPFAM" id="SSF51110">
    <property type="entry name" value="alpha-D-mannose-specific plant lectins"/>
    <property type="match status" value="1"/>
</dbReference>
<keyword evidence="14 27" id="KW-0675">Receptor</keyword>
<evidence type="ECO:0000256" key="15">
    <source>
        <dbReference type="ARBA" id="ARBA00023180"/>
    </source>
</evidence>
<dbReference type="AlphaFoldDB" id="A0AAX6FSR8"/>
<dbReference type="PROSITE" id="PS50011">
    <property type="entry name" value="PROTEIN_KINASE_DOM"/>
    <property type="match status" value="1"/>
</dbReference>
<evidence type="ECO:0000256" key="6">
    <source>
        <dbReference type="ARBA" id="ARBA00022692"/>
    </source>
</evidence>
<evidence type="ECO:0000256" key="14">
    <source>
        <dbReference type="ARBA" id="ARBA00023170"/>
    </source>
</evidence>
<keyword evidence="28" id="KW-1185">Reference proteome</keyword>
<reference evidence="27" key="1">
    <citation type="journal article" date="2023" name="GigaByte">
        <title>Genome assembly of the bearded iris, Iris pallida Lam.</title>
        <authorList>
            <person name="Bruccoleri R.E."/>
            <person name="Oakeley E.J."/>
            <person name="Faust A.M.E."/>
            <person name="Altorfer M."/>
            <person name="Dessus-Babus S."/>
            <person name="Burckhardt D."/>
            <person name="Oertli M."/>
            <person name="Naumann U."/>
            <person name="Petersen F."/>
            <person name="Wong J."/>
        </authorList>
    </citation>
    <scope>NUCLEOTIDE SEQUENCE</scope>
    <source>
        <strain evidence="27">GSM-AAB239-AS_SAM_17_03QT</strain>
    </source>
</reference>
<feature type="domain" description="Bulb-type lectin" evidence="25">
    <location>
        <begin position="38"/>
        <end position="160"/>
    </location>
</feature>
<keyword evidence="10 18" id="KW-0067">ATP-binding</keyword>
<evidence type="ECO:0000256" key="18">
    <source>
        <dbReference type="PIRNR" id="PIRNR000641"/>
    </source>
</evidence>
<dbReference type="PROSITE" id="PS50948">
    <property type="entry name" value="PAN"/>
    <property type="match status" value="1"/>
</dbReference>
<dbReference type="InterPro" id="IPR036426">
    <property type="entry name" value="Bulb-type_lectin_dom_sf"/>
</dbReference>
<evidence type="ECO:0000256" key="2">
    <source>
        <dbReference type="ARBA" id="ARBA00022475"/>
    </source>
</evidence>
<dbReference type="InterPro" id="IPR000719">
    <property type="entry name" value="Prot_kinase_dom"/>
</dbReference>
<dbReference type="Gene3D" id="1.10.510.10">
    <property type="entry name" value="Transferase(Phosphotransferase) domain 1"/>
    <property type="match status" value="1"/>
</dbReference>
<dbReference type="InterPro" id="IPR001245">
    <property type="entry name" value="Ser-Thr/Tyr_kinase_cat_dom"/>
</dbReference>
<gene>
    <name evidence="27" type="ORF">M6B38_402335</name>
</gene>
<dbReference type="InterPro" id="IPR000742">
    <property type="entry name" value="EGF"/>
</dbReference>
<dbReference type="EC" id="2.7.11.1" evidence="18"/>
<evidence type="ECO:0000259" key="26">
    <source>
        <dbReference type="PROSITE" id="PS50948"/>
    </source>
</evidence>
<keyword evidence="8 18" id="KW-0547">Nucleotide-binding</keyword>
<dbReference type="EMBL" id="JANAVB010026196">
    <property type="protein sequence ID" value="KAJ6819474.1"/>
    <property type="molecule type" value="Genomic_DNA"/>
</dbReference>
<feature type="transmembrane region" description="Helical" evidence="21">
    <location>
        <begin position="471"/>
        <end position="493"/>
    </location>
</feature>
<feature type="compositionally biased region" description="Polar residues" evidence="20">
    <location>
        <begin position="442"/>
        <end position="462"/>
    </location>
</feature>
<dbReference type="CDD" id="cd00028">
    <property type="entry name" value="B_lectin"/>
    <property type="match status" value="1"/>
</dbReference>
<evidence type="ECO:0000256" key="5">
    <source>
        <dbReference type="ARBA" id="ARBA00022679"/>
    </source>
</evidence>
<evidence type="ECO:0000256" key="1">
    <source>
        <dbReference type="ARBA" id="ARBA00004251"/>
    </source>
</evidence>
<dbReference type="Pfam" id="PF08276">
    <property type="entry name" value="PAN_2"/>
    <property type="match status" value="1"/>
</dbReference>
<keyword evidence="13" id="KW-1015">Disulfide bond</keyword>
<evidence type="ECO:0000259" key="24">
    <source>
        <dbReference type="PROSITE" id="PS50026"/>
    </source>
</evidence>
<dbReference type="SMART" id="SM00108">
    <property type="entry name" value="B_lectin"/>
    <property type="match status" value="1"/>
</dbReference>
<feature type="signal peptide" evidence="22">
    <location>
        <begin position="1"/>
        <end position="23"/>
    </location>
</feature>
<keyword evidence="6 21" id="KW-0812">Transmembrane</keyword>
<dbReference type="FunFam" id="3.30.200.20:FF:000330">
    <property type="entry name" value="G-type lectin S-receptor-like serine/threonine-protein kinase At4g03230"/>
    <property type="match status" value="1"/>
</dbReference>
<dbReference type="Pfam" id="PF00954">
    <property type="entry name" value="S_locus_glycop"/>
    <property type="match status" value="1"/>
</dbReference>
<organism evidence="27 28">
    <name type="scientific">Iris pallida</name>
    <name type="common">Sweet iris</name>
    <dbReference type="NCBI Taxonomy" id="29817"/>
    <lineage>
        <taxon>Eukaryota</taxon>
        <taxon>Viridiplantae</taxon>
        <taxon>Streptophyta</taxon>
        <taxon>Embryophyta</taxon>
        <taxon>Tracheophyta</taxon>
        <taxon>Spermatophyta</taxon>
        <taxon>Magnoliopsida</taxon>
        <taxon>Liliopsida</taxon>
        <taxon>Asparagales</taxon>
        <taxon>Iridaceae</taxon>
        <taxon>Iridoideae</taxon>
        <taxon>Irideae</taxon>
        <taxon>Iris</taxon>
    </lineage>
</organism>
<feature type="domain" description="Protein kinase" evidence="23">
    <location>
        <begin position="539"/>
        <end position="824"/>
    </location>
</feature>
<dbReference type="Gene3D" id="3.30.200.20">
    <property type="entry name" value="Phosphorylase Kinase, domain 1"/>
    <property type="match status" value="1"/>
</dbReference>
<keyword evidence="11 21" id="KW-1133">Transmembrane helix</keyword>
<dbReference type="Pfam" id="PF01453">
    <property type="entry name" value="B_lectin"/>
    <property type="match status" value="1"/>
</dbReference>
<dbReference type="CDD" id="cd14066">
    <property type="entry name" value="STKc_IRAK"/>
    <property type="match status" value="1"/>
</dbReference>
<evidence type="ECO:0000256" key="7">
    <source>
        <dbReference type="ARBA" id="ARBA00022729"/>
    </source>
</evidence>
<keyword evidence="5 18" id="KW-0808">Transferase</keyword>
<evidence type="ECO:0000256" key="4">
    <source>
        <dbReference type="ARBA" id="ARBA00022536"/>
    </source>
</evidence>
<accession>A0AAX6FSR8</accession>
<evidence type="ECO:0000259" key="23">
    <source>
        <dbReference type="PROSITE" id="PS50011"/>
    </source>
</evidence>
<sequence>MASFQHSKSTLLLPLLFITVVLTVSLSLSLSTASAWPRDTITPTQPLADNETLVSAGGTFALGFFTPNNSDDRRRYIGIWYFNITVQTIVWVANRANPVIGSTGQLSVTAYGPVTITNRESSTVVWSLGIMLVNPVLELLETGNFVLREEGDRTQNNYLWQSFDYPTDTLLPGMKLGVDKVASRLSRNLTAWKSADDPSPGEYYAAMGTNNSPEMYLFDRYSEKVWRSGPWDGIQLGGIPSYRGITYSFVNNNEEVTFSYQASRFITPVLKISQEGTIQLLIWAAHGVDGVWNLFWYAPRDQCETIGMCGSYGICDITKSPTCSCLQGFSPKSPANWALRNGTDGCVRQVELDCRSERNDTTFLAVDGVKLPESSSSLDGNIFSLDACRSECLKNCSCTAYAISVGGGGCVIWVTHLFDVEQLVGAGQDLYMRIKGSADGAGTQSTDGAAGRQSTEVAASHSQSQNANRRAVAIIVSLISGALLLSCFIFFLWRRKKREKVILGRTIFFSDKLDEDDRRKELDLPLFNFGTIAAATESFSAENKLGQGGFGPVYKGVLGGDKEIVVKRLAKSSQQGAEEFKNEVMLIAKLQNRNLVRLLGCCIQGEERMLIYEYMPNRSLDAFLFEKEKAALLEWQTRYQIIVGITRGLLYLHHDSRYRIIHRDLKASNILLDKEMNPKISDFGMARLFGGDETDYNTRKVVGTYGYMSPEYAMEGIFSVKSDVYSFGVLLLEIISGKKNRGLYAFSPHLNLVSHAWSLWNEDESLELVDEAMNNQFPSNDVLKCIKIGLLCVQNHPEDRPLMSSVIEMLGASAEITSLPHPKQPGFIERMGFELDHISNNRASGTSNELTVTLDGR</sequence>
<keyword evidence="12 21" id="KW-0472">Membrane</keyword>
<evidence type="ECO:0000256" key="16">
    <source>
        <dbReference type="ARBA" id="ARBA00047899"/>
    </source>
</evidence>
<protein>
    <recommendedName>
        <fullName evidence="18">Receptor-like serine/threonine-protein kinase</fullName>
        <ecNumber evidence="18">2.7.11.1</ecNumber>
    </recommendedName>
</protein>
<dbReference type="InterPro" id="IPR000858">
    <property type="entry name" value="S_locus_glycoprot_dom"/>
</dbReference>
<keyword evidence="2" id="KW-1003">Cell membrane</keyword>
<keyword evidence="7 22" id="KW-0732">Signal</keyword>
<dbReference type="InterPro" id="IPR001480">
    <property type="entry name" value="Bulb-type_lectin_dom"/>
</dbReference>
<keyword evidence="4 19" id="KW-0245">EGF-like domain</keyword>
<comment type="caution">
    <text evidence="19">Lacks conserved residue(s) required for the propagation of feature annotation.</text>
</comment>
<evidence type="ECO:0000256" key="22">
    <source>
        <dbReference type="SAM" id="SignalP"/>
    </source>
</evidence>
<dbReference type="PANTHER" id="PTHR27002:SF616">
    <property type="entry name" value="RECEPTOR-LIKE SERINE_THREONINE-PROTEIN KINASE"/>
    <property type="match status" value="1"/>
</dbReference>
<dbReference type="Pfam" id="PF07714">
    <property type="entry name" value="PK_Tyr_Ser-Thr"/>
    <property type="match status" value="1"/>
</dbReference>
<dbReference type="GO" id="GO:0005886">
    <property type="term" value="C:plasma membrane"/>
    <property type="evidence" value="ECO:0007669"/>
    <property type="project" value="UniProtKB-SubCell"/>
</dbReference>
<dbReference type="InterPro" id="IPR008271">
    <property type="entry name" value="Ser/Thr_kinase_AS"/>
</dbReference>
<evidence type="ECO:0000256" key="10">
    <source>
        <dbReference type="ARBA" id="ARBA00022840"/>
    </source>
</evidence>
<evidence type="ECO:0000256" key="19">
    <source>
        <dbReference type="PROSITE-ProRule" id="PRU00076"/>
    </source>
</evidence>
<keyword evidence="3 18" id="KW-0723">Serine/threonine-protein kinase</keyword>
<evidence type="ECO:0000256" key="3">
    <source>
        <dbReference type="ARBA" id="ARBA00022527"/>
    </source>
</evidence>
<dbReference type="PROSITE" id="PS00108">
    <property type="entry name" value="PROTEIN_KINASE_ST"/>
    <property type="match status" value="1"/>
</dbReference>
<dbReference type="CDD" id="cd01098">
    <property type="entry name" value="PAN_AP_plant"/>
    <property type="match status" value="1"/>
</dbReference>
<evidence type="ECO:0000256" key="9">
    <source>
        <dbReference type="ARBA" id="ARBA00022777"/>
    </source>
</evidence>
<dbReference type="SMART" id="SM00220">
    <property type="entry name" value="S_TKc"/>
    <property type="match status" value="1"/>
</dbReference>
<dbReference type="PIRSF" id="PIRSF000641">
    <property type="entry name" value="SRK"/>
    <property type="match status" value="1"/>
</dbReference>
<evidence type="ECO:0000256" key="8">
    <source>
        <dbReference type="ARBA" id="ARBA00022741"/>
    </source>
</evidence>
<dbReference type="GO" id="GO:0051707">
    <property type="term" value="P:response to other organism"/>
    <property type="evidence" value="ECO:0007669"/>
    <property type="project" value="UniProtKB-ARBA"/>
</dbReference>
<reference evidence="27" key="2">
    <citation type="submission" date="2023-04" db="EMBL/GenBank/DDBJ databases">
        <authorList>
            <person name="Bruccoleri R.E."/>
            <person name="Oakeley E.J."/>
            <person name="Faust A.-M."/>
            <person name="Dessus-Babus S."/>
            <person name="Altorfer M."/>
            <person name="Burckhardt D."/>
            <person name="Oertli M."/>
            <person name="Naumann U."/>
            <person name="Petersen F."/>
            <person name="Wong J."/>
        </authorList>
    </citation>
    <scope>NUCLEOTIDE SEQUENCE</scope>
    <source>
        <strain evidence="27">GSM-AAB239-AS_SAM_17_03QT</strain>
        <tissue evidence="27">Leaf</tissue>
    </source>
</reference>
<evidence type="ECO:0000313" key="27">
    <source>
        <dbReference type="EMBL" id="KAJ6819474.1"/>
    </source>
</evidence>
<feature type="chain" id="PRO_5043646316" description="Receptor-like serine/threonine-protein kinase" evidence="22">
    <location>
        <begin position="24"/>
        <end position="857"/>
    </location>
</feature>
<evidence type="ECO:0000259" key="25">
    <source>
        <dbReference type="PROSITE" id="PS50927"/>
    </source>
</evidence>
<comment type="similarity">
    <text evidence="18">Belongs to the protein kinase superfamily. Ser/Thr protein kinase family.</text>
</comment>
<dbReference type="PANTHER" id="PTHR27002">
    <property type="entry name" value="RECEPTOR-LIKE SERINE/THREONINE-PROTEIN KINASE SD1-8"/>
    <property type="match status" value="1"/>
</dbReference>
<dbReference type="GO" id="GO:0004674">
    <property type="term" value="F:protein serine/threonine kinase activity"/>
    <property type="evidence" value="ECO:0007669"/>
    <property type="project" value="UniProtKB-KW"/>
</dbReference>
<dbReference type="Proteomes" id="UP001140949">
    <property type="component" value="Unassembled WGS sequence"/>
</dbReference>
<feature type="domain" description="EGF-like" evidence="24">
    <location>
        <begin position="299"/>
        <end position="335"/>
    </location>
</feature>
<evidence type="ECO:0000256" key="12">
    <source>
        <dbReference type="ARBA" id="ARBA00023136"/>
    </source>
</evidence>
<feature type="domain" description="Apple" evidence="26">
    <location>
        <begin position="354"/>
        <end position="435"/>
    </location>
</feature>
<evidence type="ECO:0000313" key="28">
    <source>
        <dbReference type="Proteomes" id="UP001140949"/>
    </source>
</evidence>
<dbReference type="InterPro" id="IPR024171">
    <property type="entry name" value="SRK-like_kinase"/>
</dbReference>
<name>A0AAX6FSR8_IRIPA</name>
<comment type="catalytic activity">
    <reaction evidence="16 18">
        <text>L-threonyl-[protein] + ATP = O-phospho-L-threonyl-[protein] + ADP + H(+)</text>
        <dbReference type="Rhea" id="RHEA:46608"/>
        <dbReference type="Rhea" id="RHEA-COMP:11060"/>
        <dbReference type="Rhea" id="RHEA-COMP:11605"/>
        <dbReference type="ChEBI" id="CHEBI:15378"/>
        <dbReference type="ChEBI" id="CHEBI:30013"/>
        <dbReference type="ChEBI" id="CHEBI:30616"/>
        <dbReference type="ChEBI" id="CHEBI:61977"/>
        <dbReference type="ChEBI" id="CHEBI:456216"/>
        <dbReference type="EC" id="2.7.11.1"/>
    </reaction>
</comment>
<comment type="catalytic activity">
    <reaction evidence="17 18">
        <text>L-seryl-[protein] + ATP = O-phospho-L-seryl-[protein] + ADP + H(+)</text>
        <dbReference type="Rhea" id="RHEA:17989"/>
        <dbReference type="Rhea" id="RHEA-COMP:9863"/>
        <dbReference type="Rhea" id="RHEA-COMP:11604"/>
        <dbReference type="ChEBI" id="CHEBI:15378"/>
        <dbReference type="ChEBI" id="CHEBI:29999"/>
        <dbReference type="ChEBI" id="CHEBI:30616"/>
        <dbReference type="ChEBI" id="CHEBI:83421"/>
        <dbReference type="ChEBI" id="CHEBI:456216"/>
        <dbReference type="EC" id="2.7.11.1"/>
    </reaction>
</comment>
<dbReference type="PROSITE" id="PS50026">
    <property type="entry name" value="EGF_3"/>
    <property type="match status" value="1"/>
</dbReference>
<keyword evidence="15" id="KW-0325">Glycoprotein</keyword>
<dbReference type="SMART" id="SM00473">
    <property type="entry name" value="PAN_AP"/>
    <property type="match status" value="1"/>
</dbReference>
<evidence type="ECO:0000256" key="20">
    <source>
        <dbReference type="SAM" id="MobiDB-lite"/>
    </source>
</evidence>
<keyword evidence="9 18" id="KW-0418">Kinase</keyword>
<comment type="subcellular location">
    <subcellularLocation>
        <location evidence="1">Cell membrane</location>
        <topology evidence="1">Single-pass type I membrane protein</topology>
    </subcellularLocation>
</comment>